<organism evidence="9 10">
    <name type="scientific">Phragmitibacter flavus</name>
    <dbReference type="NCBI Taxonomy" id="2576071"/>
    <lineage>
        <taxon>Bacteria</taxon>
        <taxon>Pseudomonadati</taxon>
        <taxon>Verrucomicrobiota</taxon>
        <taxon>Verrucomicrobiia</taxon>
        <taxon>Verrucomicrobiales</taxon>
        <taxon>Verrucomicrobiaceae</taxon>
        <taxon>Phragmitibacter</taxon>
    </lineage>
</organism>
<evidence type="ECO:0000256" key="2">
    <source>
        <dbReference type="ARBA" id="ARBA00022741"/>
    </source>
</evidence>
<evidence type="ECO:0000313" key="10">
    <source>
        <dbReference type="Proteomes" id="UP000306196"/>
    </source>
</evidence>
<keyword evidence="4 5" id="KW-0131">Cell cycle</keyword>
<dbReference type="GO" id="GO:0032153">
    <property type="term" value="C:cell division site"/>
    <property type="evidence" value="ECO:0007669"/>
    <property type="project" value="UniProtKB-UniRule"/>
</dbReference>
<dbReference type="GO" id="GO:0005525">
    <property type="term" value="F:GTP binding"/>
    <property type="evidence" value="ECO:0007669"/>
    <property type="project" value="UniProtKB-UniRule"/>
</dbReference>
<dbReference type="PANTHER" id="PTHR30314:SF3">
    <property type="entry name" value="MITOCHONDRIAL DIVISION PROTEIN FSZA"/>
    <property type="match status" value="1"/>
</dbReference>
<dbReference type="HAMAP" id="MF_00909">
    <property type="entry name" value="FtsZ"/>
    <property type="match status" value="1"/>
</dbReference>
<keyword evidence="4 5" id="KW-0717">Septation</keyword>
<evidence type="ECO:0000313" key="9">
    <source>
        <dbReference type="EMBL" id="TLD68406.1"/>
    </source>
</evidence>
<name>A0A5R8K7U3_9BACT</name>
<dbReference type="PRINTS" id="PR00423">
    <property type="entry name" value="CELLDVISFTSZ"/>
</dbReference>
<dbReference type="InterPro" id="IPR045061">
    <property type="entry name" value="FtsZ/CetZ"/>
</dbReference>
<evidence type="ECO:0000256" key="5">
    <source>
        <dbReference type="RuleBase" id="RU000631"/>
    </source>
</evidence>
<comment type="subcellular location">
    <subcellularLocation>
        <location evidence="4">Cytoplasm</location>
    </subcellularLocation>
    <text evidence="4">Assembles at midcell at the inner surface of the cytoplasmic membrane.</text>
</comment>
<dbReference type="GO" id="GO:0051258">
    <property type="term" value="P:protein polymerization"/>
    <property type="evidence" value="ECO:0007669"/>
    <property type="project" value="UniProtKB-UniRule"/>
</dbReference>
<dbReference type="SUPFAM" id="SSF55307">
    <property type="entry name" value="Tubulin C-terminal domain-like"/>
    <property type="match status" value="1"/>
</dbReference>
<comment type="caution">
    <text evidence="9">The sequence shown here is derived from an EMBL/GenBank/DDBJ whole genome shotgun (WGS) entry which is preliminary data.</text>
</comment>
<dbReference type="AlphaFoldDB" id="A0A5R8K7U3"/>
<dbReference type="GO" id="GO:0043093">
    <property type="term" value="P:FtsZ-dependent cytokinesis"/>
    <property type="evidence" value="ECO:0007669"/>
    <property type="project" value="UniProtKB-UniRule"/>
</dbReference>
<dbReference type="InterPro" id="IPR000158">
    <property type="entry name" value="Cell_div_FtsZ"/>
</dbReference>
<dbReference type="EMBL" id="VAUV01000025">
    <property type="protein sequence ID" value="TLD68406.1"/>
    <property type="molecule type" value="Genomic_DNA"/>
</dbReference>
<keyword evidence="4 5" id="KW-0132">Cell division</keyword>
<dbReference type="GO" id="GO:0005737">
    <property type="term" value="C:cytoplasm"/>
    <property type="evidence" value="ECO:0007669"/>
    <property type="project" value="UniProtKB-SubCell"/>
</dbReference>
<dbReference type="InterPro" id="IPR003008">
    <property type="entry name" value="Tubulin_FtsZ_GTPase"/>
</dbReference>
<feature type="binding site" evidence="4">
    <location>
        <position position="149"/>
    </location>
    <ligand>
        <name>GTP</name>
        <dbReference type="ChEBI" id="CHEBI:37565"/>
    </ligand>
</feature>
<accession>A0A5R8K7U3</accession>
<dbReference type="PANTHER" id="PTHR30314">
    <property type="entry name" value="CELL DIVISION PROTEIN FTSZ-RELATED"/>
    <property type="match status" value="1"/>
</dbReference>
<keyword evidence="3 4" id="KW-0342">GTP-binding</keyword>
<feature type="binding site" evidence="4">
    <location>
        <begin position="27"/>
        <end position="31"/>
    </location>
    <ligand>
        <name>GTP</name>
        <dbReference type="ChEBI" id="CHEBI:37565"/>
    </ligand>
</feature>
<feature type="region of interest" description="Disordered" evidence="6">
    <location>
        <begin position="326"/>
        <end position="357"/>
    </location>
</feature>
<dbReference type="GO" id="GO:0003924">
    <property type="term" value="F:GTPase activity"/>
    <property type="evidence" value="ECO:0007669"/>
    <property type="project" value="UniProtKB-UniRule"/>
</dbReference>
<dbReference type="Pfam" id="PF12327">
    <property type="entry name" value="FtsZ_C"/>
    <property type="match status" value="1"/>
</dbReference>
<feature type="region of interest" description="Disordered" evidence="6">
    <location>
        <begin position="542"/>
        <end position="623"/>
    </location>
</feature>
<dbReference type="SMART" id="SM00865">
    <property type="entry name" value="Tubulin_C"/>
    <property type="match status" value="1"/>
</dbReference>
<dbReference type="SMART" id="SM00864">
    <property type="entry name" value="Tubulin"/>
    <property type="match status" value="1"/>
</dbReference>
<dbReference type="CDD" id="cd02201">
    <property type="entry name" value="FtsZ_type1"/>
    <property type="match status" value="1"/>
</dbReference>
<protein>
    <recommendedName>
        <fullName evidence="4 5">Cell division protein FtsZ</fullName>
    </recommendedName>
</protein>
<comment type="similarity">
    <text evidence="1 4 5">Belongs to the FtsZ family.</text>
</comment>
<feature type="compositionally biased region" description="Acidic residues" evidence="6">
    <location>
        <begin position="543"/>
        <end position="555"/>
    </location>
</feature>
<keyword evidence="10" id="KW-1185">Reference proteome</keyword>
<evidence type="ECO:0000256" key="1">
    <source>
        <dbReference type="ARBA" id="ARBA00009690"/>
    </source>
</evidence>
<feature type="binding site" evidence="4">
    <location>
        <position position="145"/>
    </location>
    <ligand>
        <name>GTP</name>
        <dbReference type="ChEBI" id="CHEBI:37565"/>
    </ligand>
</feature>
<feature type="domain" description="Tubulin/FtsZ GTPase" evidence="7">
    <location>
        <begin position="19"/>
        <end position="211"/>
    </location>
</feature>
<evidence type="ECO:0000256" key="4">
    <source>
        <dbReference type="HAMAP-Rule" id="MF_00909"/>
    </source>
</evidence>
<dbReference type="RefSeq" id="WP_138088597.1">
    <property type="nucleotide sequence ID" value="NZ_VAUV01000025.1"/>
</dbReference>
<feature type="domain" description="Tubulin/FtsZ 2-layer sandwich" evidence="8">
    <location>
        <begin position="213"/>
        <end position="332"/>
    </location>
</feature>
<sequence length="652" mass="68898">MVEFDRTLEREPAPADNLKICVVGIGGGGLNVLDRISLDRMLDATVVAMHTDVRVLTHSMSAAKIQLGAEIMRGIGSGGDPELGREAAIASREKIRAVVSGHNMVFICCGLGGGTGSGAAPVVARIAKESGALVFVFATTPFVFEGRRRLKQAETAMDELQGHVDALILFENNRMGELVLPKEGIQKAFSQADQLIGHSLRAIATMVTQPGIVRMGLADLMTALNSPNARCLFGFGEARGANRVADALKRSLKSPLVNQGQLLQNARNLLVHVAGGESLTLSEVEALMKQLSKCVPESTQIMFGLAVDPRMGDAISVTLVSSLSAQEMSTESDAGQKELKQPQPQPERNENHAPALPFETEKAAVEAEVKREEAPEAPALPMAESKVEAEVEVKQEPAVVIAPVAVAVAPAPAPVPAPVAAVEPTPAPAPAPAPKFEVVTSAMVERDLFGAELVESVAPATEPKPQQAVVSTTHAQVRITIPKQVAEKEPAVEEPVTPKMEAHVVEPPPAPVVESQVQAAPVVQQSVVAPAAPAKSIFSVIDNADDDDDDEEEEDQQGHEADLEDSDTPWADKYAHPPKPAAAAPTAEGRGREPAMASAAPIQGAGTPAGFKQGNFNLNQDEAGRFKGTTKTIVEGEDLDVPTWMRLKQKRS</sequence>
<reference evidence="9 10" key="1">
    <citation type="submission" date="2019-05" db="EMBL/GenBank/DDBJ databases">
        <title>Verrucobacter flavum gen. nov., sp. nov. a new member of the family Verrucomicrobiaceae.</title>
        <authorList>
            <person name="Szuroczki S."/>
            <person name="Abbaszade G."/>
            <person name="Szabo A."/>
            <person name="Felfoldi T."/>
            <person name="Schumann P."/>
            <person name="Boka K."/>
            <person name="Keki Z."/>
            <person name="Toumi M."/>
            <person name="Toth E."/>
        </authorList>
    </citation>
    <scope>NUCLEOTIDE SEQUENCE [LARGE SCALE GENOMIC DNA]</scope>
    <source>
        <strain evidence="9 10">MG-N-17</strain>
    </source>
</reference>
<dbReference type="OrthoDB" id="9813375at2"/>
<keyword evidence="2 4" id="KW-0547">Nucleotide-binding</keyword>
<feature type="binding site" evidence="4">
    <location>
        <position position="193"/>
    </location>
    <ligand>
        <name>GTP</name>
        <dbReference type="ChEBI" id="CHEBI:37565"/>
    </ligand>
</feature>
<dbReference type="Gene3D" id="3.40.50.1440">
    <property type="entry name" value="Tubulin/FtsZ, GTPase domain"/>
    <property type="match status" value="1"/>
</dbReference>
<dbReference type="InterPro" id="IPR008280">
    <property type="entry name" value="Tub_FtsZ_C"/>
</dbReference>
<dbReference type="InterPro" id="IPR036525">
    <property type="entry name" value="Tubulin/FtsZ_GTPase_sf"/>
</dbReference>
<comment type="function">
    <text evidence="4 5">Essential cell division protein that forms a contractile ring structure (Z ring) at the future cell division site. The regulation of the ring assembly controls the timing and the location of cell division. One of the functions of the FtsZ ring is to recruit other cell division proteins to the septum to produce a new cell wall between the dividing cells. Binds GTP and shows GTPase activity.</text>
</comment>
<dbReference type="Pfam" id="PF00091">
    <property type="entry name" value="Tubulin"/>
    <property type="match status" value="1"/>
</dbReference>
<dbReference type="InterPro" id="IPR020805">
    <property type="entry name" value="Cell_div_FtsZ_CS"/>
</dbReference>
<evidence type="ECO:0000256" key="3">
    <source>
        <dbReference type="ARBA" id="ARBA00023134"/>
    </source>
</evidence>
<evidence type="ECO:0000256" key="6">
    <source>
        <dbReference type="SAM" id="MobiDB-lite"/>
    </source>
</evidence>
<keyword evidence="4" id="KW-0963">Cytoplasm</keyword>
<evidence type="ECO:0000259" key="8">
    <source>
        <dbReference type="SMART" id="SM00865"/>
    </source>
</evidence>
<dbReference type="GO" id="GO:0000917">
    <property type="term" value="P:division septum assembly"/>
    <property type="evidence" value="ECO:0007669"/>
    <property type="project" value="UniProtKB-KW"/>
</dbReference>
<dbReference type="SUPFAM" id="SSF52490">
    <property type="entry name" value="Tubulin nucleotide-binding domain-like"/>
    <property type="match status" value="1"/>
</dbReference>
<dbReference type="InterPro" id="IPR018316">
    <property type="entry name" value="Tubulin/FtsZ_2-layer-sand-dom"/>
</dbReference>
<feature type="binding site" evidence="4">
    <location>
        <begin position="114"/>
        <end position="116"/>
    </location>
    <ligand>
        <name>GTP</name>
        <dbReference type="ChEBI" id="CHEBI:37565"/>
    </ligand>
</feature>
<gene>
    <name evidence="4" type="primary">ftsZ</name>
    <name evidence="9" type="ORF">FEM03_22640</name>
</gene>
<comment type="subunit">
    <text evidence="4">Homodimer. Polymerizes to form a dynamic ring structure in a strictly GTP-dependent manner. Interacts directly with several other division proteins.</text>
</comment>
<proteinExistence type="inferred from homology"/>
<evidence type="ECO:0000259" key="7">
    <source>
        <dbReference type="SMART" id="SM00864"/>
    </source>
</evidence>
<dbReference type="Proteomes" id="UP000306196">
    <property type="component" value="Unassembled WGS sequence"/>
</dbReference>
<dbReference type="InterPro" id="IPR024757">
    <property type="entry name" value="FtsZ_C"/>
</dbReference>
<dbReference type="PROSITE" id="PS01135">
    <property type="entry name" value="FTSZ_2"/>
    <property type="match status" value="1"/>
</dbReference>